<dbReference type="EMBL" id="CM056744">
    <property type="protein sequence ID" value="KAJ8665768.1"/>
    <property type="molecule type" value="Genomic_DNA"/>
</dbReference>
<comment type="caution">
    <text evidence="1">The sequence shown here is derived from an EMBL/GenBank/DDBJ whole genome shotgun (WGS) entry which is preliminary data.</text>
</comment>
<organism evidence="1 2">
    <name type="scientific">Eretmocerus hayati</name>
    <dbReference type="NCBI Taxonomy" id="131215"/>
    <lineage>
        <taxon>Eukaryota</taxon>
        <taxon>Metazoa</taxon>
        <taxon>Ecdysozoa</taxon>
        <taxon>Arthropoda</taxon>
        <taxon>Hexapoda</taxon>
        <taxon>Insecta</taxon>
        <taxon>Pterygota</taxon>
        <taxon>Neoptera</taxon>
        <taxon>Endopterygota</taxon>
        <taxon>Hymenoptera</taxon>
        <taxon>Apocrita</taxon>
        <taxon>Proctotrupomorpha</taxon>
        <taxon>Chalcidoidea</taxon>
        <taxon>Aphelinidae</taxon>
        <taxon>Aphelininae</taxon>
        <taxon>Eretmocerus</taxon>
    </lineage>
</organism>
<reference evidence="1" key="1">
    <citation type="submission" date="2023-04" db="EMBL/GenBank/DDBJ databases">
        <title>A chromosome-level genome assembly of the parasitoid wasp Eretmocerus hayati.</title>
        <authorList>
            <person name="Zhong Y."/>
            <person name="Liu S."/>
            <person name="Liu Y."/>
        </authorList>
    </citation>
    <scope>NUCLEOTIDE SEQUENCE</scope>
    <source>
        <strain evidence="1">ZJU_SS_LIU_2023</strain>
    </source>
</reference>
<evidence type="ECO:0000313" key="2">
    <source>
        <dbReference type="Proteomes" id="UP001239111"/>
    </source>
</evidence>
<proteinExistence type="predicted"/>
<keyword evidence="2" id="KW-1185">Reference proteome</keyword>
<sequence length="148" mass="15736">MCVFVAVVGLHGLVQVSRVGGDGDVIRSCIDLCRVQEWDESSSLSRCDVDVEPSSVLGGCVEVSPGMLHCVIRAPPSLVFSCQTRRCKSKHSRSQGHGIPAAFCGVAGGRWDLPGPACWASNRLGHQEAVTVMGSGEKGEVEGREMIR</sequence>
<dbReference type="Proteomes" id="UP001239111">
    <property type="component" value="Chromosome 4"/>
</dbReference>
<protein>
    <submittedName>
        <fullName evidence="1">Uncharacterized protein</fullName>
    </submittedName>
</protein>
<name>A0ACC2N3N1_9HYME</name>
<accession>A0ACC2N3N1</accession>
<evidence type="ECO:0000313" key="1">
    <source>
        <dbReference type="EMBL" id="KAJ8665768.1"/>
    </source>
</evidence>
<gene>
    <name evidence="1" type="ORF">QAD02_007430</name>
</gene>